<keyword evidence="3" id="KW-1185">Reference proteome</keyword>
<dbReference type="InterPro" id="IPR010985">
    <property type="entry name" value="Ribbon_hlx_hlx"/>
</dbReference>
<evidence type="ECO:0000313" key="3">
    <source>
        <dbReference type="Proteomes" id="UP001162135"/>
    </source>
</evidence>
<dbReference type="SUPFAM" id="SSF47598">
    <property type="entry name" value="Ribbon-helix-helix"/>
    <property type="match status" value="1"/>
</dbReference>
<gene>
    <name evidence="2" type="ORF">CUR86_04905</name>
</gene>
<reference evidence="2" key="2">
    <citation type="submission" date="2017-11" db="EMBL/GenBank/DDBJ databases">
        <authorList>
            <person name="Das S.K."/>
        </authorList>
    </citation>
    <scope>NUCLEOTIDE SEQUENCE</scope>
    <source>
        <strain evidence="2">S4-41</strain>
    </source>
</reference>
<accession>A0ABT6I2J8</accession>
<organism evidence="2 3">
    <name type="scientific">Salinicola acroporae</name>
    <dbReference type="NCBI Taxonomy" id="1541440"/>
    <lineage>
        <taxon>Bacteria</taxon>
        <taxon>Pseudomonadati</taxon>
        <taxon>Pseudomonadota</taxon>
        <taxon>Gammaproteobacteria</taxon>
        <taxon>Oceanospirillales</taxon>
        <taxon>Halomonadaceae</taxon>
        <taxon>Salinicola</taxon>
    </lineage>
</organism>
<feature type="domain" description="Antitoxin FitA-like ribbon-helix-helix" evidence="1">
    <location>
        <begin position="2"/>
        <end position="39"/>
    </location>
</feature>
<dbReference type="InterPro" id="IPR053853">
    <property type="entry name" value="FitA-like_RHH"/>
</dbReference>
<evidence type="ECO:0000259" key="1">
    <source>
        <dbReference type="Pfam" id="PF22513"/>
    </source>
</evidence>
<comment type="caution">
    <text evidence="2">The sequence shown here is derived from an EMBL/GenBank/DDBJ whole genome shotgun (WGS) entry which is preliminary data.</text>
</comment>
<name>A0ABT6I2J8_9GAMM</name>
<proteinExistence type="predicted"/>
<protein>
    <submittedName>
        <fullName evidence="2">Plasmid stabilization protein</fullName>
    </submittedName>
</protein>
<dbReference type="Gene3D" id="1.10.1220.10">
    <property type="entry name" value="Met repressor-like"/>
    <property type="match status" value="1"/>
</dbReference>
<reference evidence="2" key="1">
    <citation type="journal article" date="2015" name="Antonie Van Leeuwenhoek">
        <title>Comparative 16S rRNA signatures and multilocus sequence analysis for the genus Salinicola and description of Salinicola acroporae sp. nov., isolated from coral Acropora digitifera.</title>
        <authorList>
            <person name="Lepcha R.T."/>
            <person name="Poddar A."/>
            <person name="Schumann P."/>
            <person name="Das S.K."/>
        </authorList>
    </citation>
    <scope>NUCLEOTIDE SEQUENCE</scope>
    <source>
        <strain evidence="2">S4-41</strain>
    </source>
</reference>
<dbReference type="RefSeq" id="WP_110715711.1">
    <property type="nucleotide sequence ID" value="NZ_PGFS01000001.1"/>
</dbReference>
<sequence length="79" mass="8631">MASITIRNLDEPLKTRLRLQAASHGHSMEEEVRVILRGALSPPQTGLGSRIKARFAESGGVDLELPVREDSPRDPGLET</sequence>
<dbReference type="EMBL" id="PGFS01000001">
    <property type="protein sequence ID" value="MDH4571871.1"/>
    <property type="molecule type" value="Genomic_DNA"/>
</dbReference>
<dbReference type="InterPro" id="IPR013321">
    <property type="entry name" value="Arc_rbn_hlx_hlx"/>
</dbReference>
<dbReference type="Pfam" id="PF22513">
    <property type="entry name" value="FitA-like_RHH"/>
    <property type="match status" value="1"/>
</dbReference>
<dbReference type="Proteomes" id="UP001162135">
    <property type="component" value="Unassembled WGS sequence"/>
</dbReference>
<evidence type="ECO:0000313" key="2">
    <source>
        <dbReference type="EMBL" id="MDH4571871.1"/>
    </source>
</evidence>